<evidence type="ECO:0000313" key="4">
    <source>
        <dbReference type="EMBL" id="PTB65860.1"/>
    </source>
</evidence>
<dbReference type="InterPro" id="IPR046676">
    <property type="entry name" value="DUF6546"/>
</dbReference>
<evidence type="ECO:0000256" key="2">
    <source>
        <dbReference type="SAM" id="SignalP"/>
    </source>
</evidence>
<evidence type="ECO:0000259" key="3">
    <source>
        <dbReference type="Pfam" id="PF20183"/>
    </source>
</evidence>
<dbReference type="OrthoDB" id="4802432at2759"/>
<accession>A0A2T4B971</accession>
<dbReference type="Proteomes" id="UP000241546">
    <property type="component" value="Unassembled WGS sequence"/>
</dbReference>
<dbReference type="AlphaFoldDB" id="A0A2T4B971"/>
<organism evidence="4 5">
    <name type="scientific">Trichoderma citrinoviride</name>
    <dbReference type="NCBI Taxonomy" id="58853"/>
    <lineage>
        <taxon>Eukaryota</taxon>
        <taxon>Fungi</taxon>
        <taxon>Dikarya</taxon>
        <taxon>Ascomycota</taxon>
        <taxon>Pezizomycotina</taxon>
        <taxon>Sordariomycetes</taxon>
        <taxon>Hypocreomycetidae</taxon>
        <taxon>Hypocreales</taxon>
        <taxon>Hypocreaceae</taxon>
        <taxon>Trichoderma</taxon>
    </lineage>
</organism>
<dbReference type="RefSeq" id="XP_024749180.1">
    <property type="nucleotide sequence ID" value="XM_024897245.1"/>
</dbReference>
<evidence type="ECO:0000313" key="5">
    <source>
        <dbReference type="Proteomes" id="UP000241546"/>
    </source>
</evidence>
<keyword evidence="5" id="KW-1185">Reference proteome</keyword>
<reference evidence="5" key="1">
    <citation type="submission" date="2016-07" db="EMBL/GenBank/DDBJ databases">
        <title>Multiple horizontal gene transfer events from other fungi enriched the ability of initially mycotrophic Trichoderma (Ascomycota) to feed on dead plant biomass.</title>
        <authorList>
            <consortium name="DOE Joint Genome Institute"/>
            <person name="Atanasova L."/>
            <person name="Chenthamara K."/>
            <person name="Zhang J."/>
            <person name="Grujic M."/>
            <person name="Henrissat B."/>
            <person name="Kuo A."/>
            <person name="Aerts A."/>
            <person name="Salamov A."/>
            <person name="Lipzen A."/>
            <person name="Labutti K."/>
            <person name="Barry K."/>
            <person name="Miao Y."/>
            <person name="Rahimi M.J."/>
            <person name="Shen Q."/>
            <person name="Grigoriev I.V."/>
            <person name="Kubicek C.P."/>
            <person name="Druzhinina I.S."/>
        </authorList>
    </citation>
    <scope>NUCLEOTIDE SEQUENCE [LARGE SCALE GENOMIC DNA]</scope>
    <source>
        <strain evidence="5">TUCIM 6016</strain>
    </source>
</reference>
<protein>
    <recommendedName>
        <fullName evidence="3">DUF6546 domain-containing protein</fullName>
    </recommendedName>
</protein>
<feature type="chain" id="PRO_5015475123" description="DUF6546 domain-containing protein" evidence="2">
    <location>
        <begin position="19"/>
        <end position="588"/>
    </location>
</feature>
<evidence type="ECO:0000256" key="1">
    <source>
        <dbReference type="SAM" id="MobiDB-lite"/>
    </source>
</evidence>
<dbReference type="GeneID" id="36605363"/>
<feature type="region of interest" description="Disordered" evidence="1">
    <location>
        <begin position="526"/>
        <end position="550"/>
    </location>
</feature>
<dbReference type="Pfam" id="PF20183">
    <property type="entry name" value="DUF6546"/>
    <property type="match status" value="1"/>
</dbReference>
<feature type="signal peptide" evidence="2">
    <location>
        <begin position="1"/>
        <end position="18"/>
    </location>
</feature>
<dbReference type="EMBL" id="KZ680214">
    <property type="protein sequence ID" value="PTB65860.1"/>
    <property type="molecule type" value="Genomic_DNA"/>
</dbReference>
<feature type="domain" description="DUF6546" evidence="3">
    <location>
        <begin position="297"/>
        <end position="482"/>
    </location>
</feature>
<gene>
    <name evidence="4" type="ORF">BBK36DRAFT_1202954</name>
</gene>
<keyword evidence="2" id="KW-0732">Signal</keyword>
<sequence>MKSSVLLSCIAFAASVAAAPVPVYFFCPSLPCSKVSLVALPVSERRYDGPGSQKLAQFATVCREWQVFFETYTFRRLVLDSDSLGEFDAIIRRRDACLGNNLLFTTCIHSLLRTLKLWDPAIHGAKGLTLMLSASSPSDTEHRFGRCEMKDNYPFHYAEDLDLAPGLIQFHRANVADPYIYVFHGDCGPPSHNGHAQRLRGTPLRLIQRGDRGSFVNMEKSLPGVPMVKGLVRRRQFRREIQVGALSWLLTRSFVALEWFRFERTVYQEPQQQLSFEQESDEVNNLLSGVQSRLLPSLPRTLRQLSFTQWKIPIIERGFGLEQVGSEIPPHARAQLPREMAKLSQRLEQFCPPWQMDTAAFFHSIIELGDSSAMLQSSLKRIILRCPLSNTGTSGQDFGSMVLFAAKAALSLPHLEVIELWGICLDEHGSHAYIFQYAYEDSRASIVWRSSEKPMVSQARIIAKWDEVAQKHSHSALTYSFVPFVETEAEVRRSGGLCVIRYLRLEYLLVDPITRKALEHHSLQWGPDDKSDSLQQDDPPNPSLAHPNSLGGPALDADLSSLQAEMTAFGAKVKAFLQQNKRFLWTGI</sequence>
<proteinExistence type="predicted"/>
<name>A0A2T4B971_9HYPO</name>